<reference evidence="8" key="2">
    <citation type="submission" date="2023-05" db="EMBL/GenBank/DDBJ databases">
        <authorList>
            <person name="Schelkunov M.I."/>
        </authorList>
    </citation>
    <scope>NUCLEOTIDE SEQUENCE</scope>
    <source>
        <strain evidence="8">Hsosn_3</strain>
        <tissue evidence="8">Leaf</tissue>
    </source>
</reference>
<dbReference type="AlphaFoldDB" id="A0AAD8M0I6"/>
<evidence type="ECO:0000256" key="5">
    <source>
        <dbReference type="ARBA" id="ARBA00023136"/>
    </source>
</evidence>
<name>A0AAD8M0I6_9APIA</name>
<evidence type="ECO:0000313" key="8">
    <source>
        <dbReference type="EMBL" id="KAK1355097.1"/>
    </source>
</evidence>
<dbReference type="InterPro" id="IPR018939">
    <property type="entry name" value="Autophagy-rel_prot_27"/>
</dbReference>
<feature type="chain" id="PRO_5042227738" evidence="7">
    <location>
        <begin position="28"/>
        <end position="279"/>
    </location>
</feature>
<feature type="signal peptide" evidence="7">
    <location>
        <begin position="1"/>
        <end position="27"/>
    </location>
</feature>
<keyword evidence="5 6" id="KW-0472">Membrane</keyword>
<evidence type="ECO:0000313" key="9">
    <source>
        <dbReference type="Proteomes" id="UP001237642"/>
    </source>
</evidence>
<evidence type="ECO:0000256" key="2">
    <source>
        <dbReference type="ARBA" id="ARBA00022692"/>
    </source>
</evidence>
<keyword evidence="2 6" id="KW-0812">Transmembrane</keyword>
<evidence type="ECO:0000256" key="3">
    <source>
        <dbReference type="ARBA" id="ARBA00022729"/>
    </source>
</evidence>
<protein>
    <submittedName>
        <fullName evidence="8">Leucine-rich repeat and IQ domain-containing protein</fullName>
    </submittedName>
</protein>
<organism evidence="8 9">
    <name type="scientific">Heracleum sosnowskyi</name>
    <dbReference type="NCBI Taxonomy" id="360622"/>
    <lineage>
        <taxon>Eukaryota</taxon>
        <taxon>Viridiplantae</taxon>
        <taxon>Streptophyta</taxon>
        <taxon>Embryophyta</taxon>
        <taxon>Tracheophyta</taxon>
        <taxon>Spermatophyta</taxon>
        <taxon>Magnoliopsida</taxon>
        <taxon>eudicotyledons</taxon>
        <taxon>Gunneridae</taxon>
        <taxon>Pentapetalae</taxon>
        <taxon>asterids</taxon>
        <taxon>campanulids</taxon>
        <taxon>Apiales</taxon>
        <taxon>Apiaceae</taxon>
        <taxon>Apioideae</taxon>
        <taxon>apioid superclade</taxon>
        <taxon>Tordylieae</taxon>
        <taxon>Tordyliinae</taxon>
        <taxon>Heracleum</taxon>
    </lineage>
</organism>
<evidence type="ECO:0000256" key="7">
    <source>
        <dbReference type="SAM" id="SignalP"/>
    </source>
</evidence>
<dbReference type="PANTHER" id="PTHR15071:SF0">
    <property type="entry name" value="MANNOSE 6-PHOSPHATE RECEPTOR-LIKE PROTEIN 1"/>
    <property type="match status" value="1"/>
</dbReference>
<feature type="transmembrane region" description="Helical" evidence="6">
    <location>
        <begin position="202"/>
        <end position="226"/>
    </location>
</feature>
<comment type="caution">
    <text evidence="8">The sequence shown here is derived from an EMBL/GenBank/DDBJ whole genome shotgun (WGS) entry which is preliminary data.</text>
</comment>
<evidence type="ECO:0000256" key="4">
    <source>
        <dbReference type="ARBA" id="ARBA00022989"/>
    </source>
</evidence>
<dbReference type="Proteomes" id="UP001237642">
    <property type="component" value="Unassembled WGS sequence"/>
</dbReference>
<keyword evidence="4 6" id="KW-1133">Transmembrane helix</keyword>
<reference evidence="8" key="1">
    <citation type="submission" date="2023-02" db="EMBL/GenBank/DDBJ databases">
        <title>Genome of toxic invasive species Heracleum sosnowskyi carries increased number of genes despite the absence of recent whole-genome duplications.</title>
        <authorList>
            <person name="Schelkunov M."/>
            <person name="Shtratnikova V."/>
            <person name="Makarenko M."/>
            <person name="Klepikova A."/>
            <person name="Omelchenko D."/>
            <person name="Novikova G."/>
            <person name="Obukhova E."/>
            <person name="Bogdanov V."/>
            <person name="Penin A."/>
            <person name="Logacheva M."/>
        </authorList>
    </citation>
    <scope>NUCLEOTIDE SEQUENCE</scope>
    <source>
        <strain evidence="8">Hsosn_3</strain>
        <tissue evidence="8">Leaf</tissue>
    </source>
</reference>
<dbReference type="EMBL" id="JAUIZM010000011">
    <property type="protein sequence ID" value="KAK1355097.1"/>
    <property type="molecule type" value="Genomic_DNA"/>
</dbReference>
<comment type="subcellular location">
    <subcellularLocation>
        <location evidence="1">Membrane</location>
        <topology evidence="1">Single-pass membrane protein</topology>
    </subcellularLocation>
</comment>
<evidence type="ECO:0000256" key="1">
    <source>
        <dbReference type="ARBA" id="ARBA00004167"/>
    </source>
</evidence>
<dbReference type="GO" id="GO:0000139">
    <property type="term" value="C:Golgi membrane"/>
    <property type="evidence" value="ECO:0007669"/>
    <property type="project" value="UniProtKB-SubCell"/>
</dbReference>
<dbReference type="PANTHER" id="PTHR15071">
    <property type="entry name" value="MANNOSE-6-PHOSPHATE RECEPTOR FAMILY MEMBER"/>
    <property type="match status" value="1"/>
</dbReference>
<sequence length="279" mass="30657">MTISVSFHSILSFLLLLTLLHLNLIFSESICDLTLTDNNKVYNYKLRSPVPNYPHGARSEDGFYKVAMNETVLWFQLCDMMIFNHGQPTCLGCKGCGGSSHCGMGCSALVSNNLGGYHVCTSVGNTSSMTIDLIDKRTPHAGVVVKMSSGPPYCSLSVSVICDKNEVQGPRMLNRTGECDYATQLRHPSGCATIISAHGKGLGWFGTLLTIFLCLFGAYLVVGAVYRFFFLHIRGIDIIPNLEFWASLPHTVQGLVMSLVRRFRGPSEGYRSSYSPVNF</sequence>
<gene>
    <name evidence="8" type="ORF">POM88_048353</name>
</gene>
<proteinExistence type="predicted"/>
<accession>A0AAD8M0I6</accession>
<keyword evidence="9" id="KW-1185">Reference proteome</keyword>
<evidence type="ECO:0000256" key="6">
    <source>
        <dbReference type="SAM" id="Phobius"/>
    </source>
</evidence>
<dbReference type="Pfam" id="PF09451">
    <property type="entry name" value="ATG27"/>
    <property type="match status" value="1"/>
</dbReference>
<keyword evidence="3 7" id="KW-0732">Signal</keyword>